<sequence length="1220" mass="139416">MAHGQLIEIIQRQSVQDLHQYITELKKNHDNLREVIETCSRHEKDELWEGVQTLCTTKLMAIENFELEDDEEEKMAELTRLFDHVIALATVTLQVVPDNLPVALVDTASLLHGIMLTLPDTVHGVKNSLVALFETWWSKQITGREEIIANTFSFLLQETCQPHVTMAMIKRLWKLHDYLLGVDITMDTNIELRGQLLRCCSNHMFYKCPQGKMFLSFLFSLSDDFILQLHTAIKQEIPFVSKSLLEGVGEVYFRAWQKSSGSTRQIIEERCLQSLMHQAAVAPRTGDPNMSNILLRLLQYIHKQKKQAGVDQMLYELYSPFLWRYLKAPHSEVRANCAVLFMDVFPISVDETEDVQDDLMQKQYEFVFGLLKDPNHVVRLIAIKGVCNILREYWELLPVTALNSILVVLVKDLACDSSTDSIRQTVIQGLTCLVDNRLTHTTLQTVLPQLKLNIHDTSERVRVAMMDLLLKIKDIRTFKYWNIVPVKHILSHLTITESAPVKRRIMKLMFKTFFPIDQDDDKQIDRLVSLIEMNSESVRHFVKSFPQFMTVAETGKYMITVCRTILTLIKQSEKGQEGLDDTNTVDGDDVKDTMQSEDSQEVDCEGLKLTDLPIMHGFLETLLILWTVTTDLYSSEHIELLKDLQRKFRVAVPMMLKAFQDHESSDLIIQIAGHLPSHYVPTISLKCVSKLRQQTDISETKDYKMFLEGACRWQKVDDVFGLITDWLTRELDGQKSSVDNSNTDQDLSSSIKRSKLKGKKRVGFVEPEVAPPQAKLGLDYLDHMTSDHMCQMIIMNKHRASLQNLIKTLQLYQECGNKLIQGDPSAEIKNPDLILQAFTLQLKCLILLHSEEEENYNASKNISPILRWAEQHLLPNFRPVETSGISTTQINGTNINNTTNLNTTKRKRALRDLSTFYLQPDAMNDTTANPGKDSTNEKTESSSNMANNSQLAIDMMKILLRAGSDVIMCGMADVEFCKVLIDLCLQCLDTDEDMKLLEVILICFYQTTEFYWVLDIQDDDTTALNSTTIPACLAKLYKSLAFYAKRRPEKCAELLSKVKKYVIQIFSTVIKTVVKDESISRDLLSTTVAAVIAELSDASQQFSLGEVRTDIKTLPYLTGWIIDVINAKVLTRQLFIEEIVCCINSEAVTELHPLHGLLHLLSTLIKYKFKSSKLEDYKSSLDSQINKLQEIKSEEQDSEIINLINSKMENLMRNNDEETT</sequence>
<dbReference type="InterPro" id="IPR024741">
    <property type="entry name" value="Condensin2_G2"/>
</dbReference>
<reference evidence="2 3" key="1">
    <citation type="submission" date="2024-01" db="EMBL/GenBank/DDBJ databases">
        <title>The genome of the rayed Mediterranean limpet Patella caerulea (Linnaeus, 1758).</title>
        <authorList>
            <person name="Anh-Thu Weber A."/>
            <person name="Halstead-Nussloch G."/>
        </authorList>
    </citation>
    <scope>NUCLEOTIDE SEQUENCE [LARGE SCALE GENOMIC DNA]</scope>
    <source>
        <strain evidence="2">AATW-2023a</strain>
        <tissue evidence="2">Whole specimen</tissue>
    </source>
</reference>
<dbReference type="PANTHER" id="PTHR16199">
    <property type="entry name" value="CONDENSIN-2 COMPLEX SUBUNIT G2"/>
    <property type="match status" value="1"/>
</dbReference>
<protein>
    <submittedName>
        <fullName evidence="2">Uncharacterized protein</fullName>
    </submittedName>
</protein>
<dbReference type="Pfam" id="PF12422">
    <property type="entry name" value="Condensin2nSMC"/>
    <property type="match status" value="1"/>
</dbReference>
<dbReference type="GO" id="GO:0005634">
    <property type="term" value="C:nucleus"/>
    <property type="evidence" value="ECO:0007669"/>
    <property type="project" value="InterPro"/>
</dbReference>
<evidence type="ECO:0000256" key="1">
    <source>
        <dbReference type="SAM" id="MobiDB-lite"/>
    </source>
</evidence>
<dbReference type="Gene3D" id="1.25.10.10">
    <property type="entry name" value="Leucine-rich Repeat Variant"/>
    <property type="match status" value="1"/>
</dbReference>
<dbReference type="SUPFAM" id="SSF48371">
    <property type="entry name" value="ARM repeat"/>
    <property type="match status" value="1"/>
</dbReference>
<gene>
    <name evidence="2" type="ORF">SNE40_011040</name>
</gene>
<organism evidence="2 3">
    <name type="scientific">Patella caerulea</name>
    <name type="common">Rayed Mediterranean limpet</name>
    <dbReference type="NCBI Taxonomy" id="87958"/>
    <lineage>
        <taxon>Eukaryota</taxon>
        <taxon>Metazoa</taxon>
        <taxon>Spiralia</taxon>
        <taxon>Lophotrochozoa</taxon>
        <taxon>Mollusca</taxon>
        <taxon>Gastropoda</taxon>
        <taxon>Patellogastropoda</taxon>
        <taxon>Patelloidea</taxon>
        <taxon>Patellidae</taxon>
        <taxon>Patella</taxon>
    </lineage>
</organism>
<feature type="compositionally biased region" description="Polar residues" evidence="1">
    <location>
        <begin position="924"/>
        <end position="933"/>
    </location>
</feature>
<dbReference type="GO" id="GO:0000070">
    <property type="term" value="P:mitotic sister chromatid segregation"/>
    <property type="evidence" value="ECO:0007669"/>
    <property type="project" value="TreeGrafter"/>
</dbReference>
<dbReference type="InterPro" id="IPR016024">
    <property type="entry name" value="ARM-type_fold"/>
</dbReference>
<feature type="region of interest" description="Disordered" evidence="1">
    <location>
        <begin position="577"/>
        <end position="597"/>
    </location>
</feature>
<dbReference type="Proteomes" id="UP001347796">
    <property type="component" value="Unassembled WGS sequence"/>
</dbReference>
<dbReference type="EMBL" id="JAZGQO010000007">
    <property type="protein sequence ID" value="KAK6183587.1"/>
    <property type="molecule type" value="Genomic_DNA"/>
</dbReference>
<dbReference type="GO" id="GO:0000796">
    <property type="term" value="C:condensin complex"/>
    <property type="evidence" value="ECO:0007669"/>
    <property type="project" value="TreeGrafter"/>
</dbReference>
<feature type="region of interest" description="Disordered" evidence="1">
    <location>
        <begin position="921"/>
        <end position="946"/>
    </location>
</feature>
<proteinExistence type="predicted"/>
<dbReference type="PANTHER" id="PTHR16199:SF4">
    <property type="entry name" value="CONDENSIN-2 COMPLEX SUBUNIT G2"/>
    <property type="match status" value="1"/>
</dbReference>
<keyword evidence="3" id="KW-1185">Reference proteome</keyword>
<evidence type="ECO:0000313" key="2">
    <source>
        <dbReference type="EMBL" id="KAK6183587.1"/>
    </source>
</evidence>
<feature type="compositionally biased region" description="Polar residues" evidence="1">
    <location>
        <begin position="734"/>
        <end position="751"/>
    </location>
</feature>
<name>A0AAN8JRI5_PATCE</name>
<evidence type="ECO:0000313" key="3">
    <source>
        <dbReference type="Proteomes" id="UP001347796"/>
    </source>
</evidence>
<dbReference type="AlphaFoldDB" id="A0AAN8JRI5"/>
<comment type="caution">
    <text evidence="2">The sequence shown here is derived from an EMBL/GenBank/DDBJ whole genome shotgun (WGS) entry which is preliminary data.</text>
</comment>
<dbReference type="InterPro" id="IPR011989">
    <property type="entry name" value="ARM-like"/>
</dbReference>
<accession>A0AAN8JRI5</accession>
<feature type="region of interest" description="Disordered" evidence="1">
    <location>
        <begin position="734"/>
        <end position="754"/>
    </location>
</feature>